<evidence type="ECO:0000313" key="5">
    <source>
        <dbReference type="Proteomes" id="UP000243528"/>
    </source>
</evidence>
<name>A0A2P8E2Q1_9ACTN</name>
<accession>A0A2P8E2Q1</accession>
<evidence type="ECO:0000256" key="2">
    <source>
        <dbReference type="SAM" id="Phobius"/>
    </source>
</evidence>
<reference evidence="4 5" key="1">
    <citation type="submission" date="2018-03" db="EMBL/GenBank/DDBJ databases">
        <title>Genomic Encyclopedia of Archaeal and Bacterial Type Strains, Phase II (KMG-II): from individual species to whole genera.</title>
        <authorList>
            <person name="Goeker M."/>
        </authorList>
    </citation>
    <scope>NUCLEOTIDE SEQUENCE [LARGE SCALE GENOMIC DNA]</scope>
    <source>
        <strain evidence="4 5">DSM 45211</strain>
    </source>
</reference>
<feature type="domain" description="DUF4349" evidence="3">
    <location>
        <begin position="68"/>
        <end position="271"/>
    </location>
</feature>
<keyword evidence="2" id="KW-0472">Membrane</keyword>
<sequence length="286" mass="29317">MRRTTIGAAALVLAVLAGCSGGESETADSAAGGSGEAAPEAAAPDEQAASSDDSGGVIDQAAMSAAQRHVIHTVDLSIRADDVPAAAQRAADIATGAGGLVADERRTGDEHATLTLRVPADDLDAALERLTELGEVTHRTRSAEDVTQEVVDTESRVTSQRASIERLRTLLDEAGDLSDVIAVERELSKREADLDALLTRQEQLAQQTSLATVTVELHAPSAQSPGDDDRGFLAGLGGGWDAFVSAGAFALTALGAVLPFAVLAAAVGYPALVLVRRRRQPGAPAA</sequence>
<comment type="caution">
    <text evidence="4">The sequence shown here is derived from an EMBL/GenBank/DDBJ whole genome shotgun (WGS) entry which is preliminary data.</text>
</comment>
<feature type="region of interest" description="Disordered" evidence="1">
    <location>
        <begin position="23"/>
        <end position="55"/>
    </location>
</feature>
<keyword evidence="2" id="KW-1133">Transmembrane helix</keyword>
<feature type="transmembrane region" description="Helical" evidence="2">
    <location>
        <begin position="249"/>
        <end position="275"/>
    </location>
</feature>
<keyword evidence="5" id="KW-1185">Reference proteome</keyword>
<dbReference type="RefSeq" id="WP_106537481.1">
    <property type="nucleotide sequence ID" value="NZ_PYGE01000007.1"/>
</dbReference>
<dbReference type="PROSITE" id="PS51257">
    <property type="entry name" value="PROKAR_LIPOPROTEIN"/>
    <property type="match status" value="1"/>
</dbReference>
<protein>
    <submittedName>
        <fullName evidence="4">Uncharacterized protein DUF4349</fullName>
    </submittedName>
</protein>
<keyword evidence="2" id="KW-0812">Transmembrane</keyword>
<dbReference type="InterPro" id="IPR025645">
    <property type="entry name" value="DUF4349"/>
</dbReference>
<dbReference type="Proteomes" id="UP000243528">
    <property type="component" value="Unassembled WGS sequence"/>
</dbReference>
<dbReference type="Pfam" id="PF14257">
    <property type="entry name" value="DUF4349"/>
    <property type="match status" value="1"/>
</dbReference>
<dbReference type="OrthoDB" id="186919at2"/>
<evidence type="ECO:0000256" key="1">
    <source>
        <dbReference type="SAM" id="MobiDB-lite"/>
    </source>
</evidence>
<feature type="compositionally biased region" description="Low complexity" evidence="1">
    <location>
        <begin position="23"/>
        <end position="54"/>
    </location>
</feature>
<proteinExistence type="predicted"/>
<gene>
    <name evidence="4" type="ORF">CLV30_107231</name>
</gene>
<organism evidence="4 5">
    <name type="scientific">Haloactinopolyspora alba</name>
    <dbReference type="NCBI Taxonomy" id="648780"/>
    <lineage>
        <taxon>Bacteria</taxon>
        <taxon>Bacillati</taxon>
        <taxon>Actinomycetota</taxon>
        <taxon>Actinomycetes</taxon>
        <taxon>Jiangellales</taxon>
        <taxon>Jiangellaceae</taxon>
        <taxon>Haloactinopolyspora</taxon>
    </lineage>
</organism>
<evidence type="ECO:0000259" key="3">
    <source>
        <dbReference type="Pfam" id="PF14257"/>
    </source>
</evidence>
<evidence type="ECO:0000313" key="4">
    <source>
        <dbReference type="EMBL" id="PSL03750.1"/>
    </source>
</evidence>
<dbReference type="EMBL" id="PYGE01000007">
    <property type="protein sequence ID" value="PSL03750.1"/>
    <property type="molecule type" value="Genomic_DNA"/>
</dbReference>
<dbReference type="AlphaFoldDB" id="A0A2P8E2Q1"/>